<evidence type="ECO:0000313" key="3">
    <source>
        <dbReference type="Proteomes" id="UP000326458"/>
    </source>
</evidence>
<dbReference type="Pfam" id="PF17662">
    <property type="entry name" value="DUF5524"/>
    <property type="match status" value="1"/>
</dbReference>
<feature type="region of interest" description="Disordered" evidence="1">
    <location>
        <begin position="38"/>
        <end position="143"/>
    </location>
</feature>
<dbReference type="Proteomes" id="UP000326458">
    <property type="component" value="Unassembled WGS sequence"/>
</dbReference>
<feature type="compositionally biased region" description="Pro residues" evidence="1">
    <location>
        <begin position="134"/>
        <end position="143"/>
    </location>
</feature>
<keyword evidence="3" id="KW-1185">Reference proteome</keyword>
<evidence type="ECO:0000313" key="2">
    <source>
        <dbReference type="EMBL" id="KAB0343010.1"/>
    </source>
</evidence>
<accession>A0A5N3V342</accession>
<dbReference type="InterPro" id="IPR040247">
    <property type="entry name" value="DUF5524"/>
</dbReference>
<gene>
    <name evidence="2" type="ORF">FD754_019936</name>
</gene>
<evidence type="ECO:0000256" key="1">
    <source>
        <dbReference type="SAM" id="MobiDB-lite"/>
    </source>
</evidence>
<comment type="caution">
    <text evidence="2">The sequence shown here is derived from an EMBL/GenBank/DDBJ whole genome shotgun (WGS) entry which is preliminary data.</text>
</comment>
<proteinExistence type="predicted"/>
<feature type="non-terminal residue" evidence="2">
    <location>
        <position position="1"/>
    </location>
</feature>
<dbReference type="AlphaFoldDB" id="A0A5N3V342"/>
<feature type="compositionally biased region" description="Basic and acidic residues" evidence="1">
    <location>
        <begin position="80"/>
        <end position="95"/>
    </location>
</feature>
<dbReference type="PANTHER" id="PTHR31097">
    <property type="entry name" value="SI:DKEY-276J7.1"/>
    <property type="match status" value="1"/>
</dbReference>
<name>A0A5N3V342_MUNMU</name>
<feature type="compositionally biased region" description="Polar residues" evidence="1">
    <location>
        <begin position="67"/>
        <end position="76"/>
    </location>
</feature>
<organism evidence="2 3">
    <name type="scientific">Muntiacus muntjak</name>
    <name type="common">Barking deer</name>
    <name type="synonym">Indian muntjac</name>
    <dbReference type="NCBI Taxonomy" id="9888"/>
    <lineage>
        <taxon>Eukaryota</taxon>
        <taxon>Metazoa</taxon>
        <taxon>Chordata</taxon>
        <taxon>Craniata</taxon>
        <taxon>Vertebrata</taxon>
        <taxon>Euteleostomi</taxon>
        <taxon>Mammalia</taxon>
        <taxon>Eutheria</taxon>
        <taxon>Laurasiatheria</taxon>
        <taxon>Artiodactyla</taxon>
        <taxon>Ruminantia</taxon>
        <taxon>Pecora</taxon>
        <taxon>Cervidae</taxon>
        <taxon>Muntiacinae</taxon>
        <taxon>Muntiacus</taxon>
    </lineage>
</organism>
<dbReference type="PANTHER" id="PTHR31097:SF2">
    <property type="entry name" value="CHROMOSOME 7 OPEN READING FRAME 57"/>
    <property type="match status" value="1"/>
</dbReference>
<reference evidence="2 3" key="1">
    <citation type="submission" date="2019-06" db="EMBL/GenBank/DDBJ databases">
        <title>Discovery of a novel chromosome fission-fusion reversal in muntjac.</title>
        <authorList>
            <person name="Mudd A.B."/>
            <person name="Bredeson J.V."/>
            <person name="Baum R."/>
            <person name="Hockemeyer D."/>
            <person name="Rokhsar D.S."/>
        </authorList>
    </citation>
    <scope>NUCLEOTIDE SEQUENCE [LARGE SCALE GENOMIC DNA]</scope>
    <source>
        <strain evidence="2">UTSW_UCB_Mm</strain>
        <tissue evidence="2">Fibroblast cell line</tissue>
    </source>
</reference>
<protein>
    <submittedName>
        <fullName evidence="2">Uncharacterized protein</fullName>
    </submittedName>
</protein>
<dbReference type="EMBL" id="VCEA01000003">
    <property type="protein sequence ID" value="KAB0343010.1"/>
    <property type="molecule type" value="Genomic_DNA"/>
</dbReference>
<sequence>FSITGWDHSVIFENAPKYCILDSFLTMMVRLPAIKSKYPSKVGTPLGHRDPAGSRLSFPPIPGQRPISPTNFSKLISNGYKDEWLQQQADSDKRTPQTPRSSVSSPSPLDAEPPPDPEAPGGAKEAPESSPPKFTSPPPKYLI</sequence>